<dbReference type="EMBL" id="BKCJ010433809">
    <property type="protein sequence ID" value="GFA49379.1"/>
    <property type="molecule type" value="Genomic_DNA"/>
</dbReference>
<gene>
    <name evidence="1" type="ORF">Tci_621351</name>
</gene>
<accession>A0A699JPF8</accession>
<comment type="caution">
    <text evidence="1">The sequence shown here is derived from an EMBL/GenBank/DDBJ whole genome shotgun (WGS) entry which is preliminary data.</text>
</comment>
<dbReference type="AlphaFoldDB" id="A0A699JPF8"/>
<sequence length="149" mass="16906">SSPPLYDEYDDHLFEVESNTENVYDDPFDSKGEKIKESKLLIDELDLPSDFLPPSEYDLFLSKDFSEVDTLPSTNNEDKNSMKLAISHASLILEDFDPPLNELPFFKEVPRSKILLLFSSKNGGRVFKPGILTSKEVHSFPIPELSHQG</sequence>
<feature type="non-terminal residue" evidence="1">
    <location>
        <position position="149"/>
    </location>
</feature>
<protein>
    <recommendedName>
        <fullName evidence="2">Reverse transcriptase domain-containing protein</fullName>
    </recommendedName>
</protein>
<evidence type="ECO:0000313" key="1">
    <source>
        <dbReference type="EMBL" id="GFA49379.1"/>
    </source>
</evidence>
<feature type="non-terminal residue" evidence="1">
    <location>
        <position position="1"/>
    </location>
</feature>
<name>A0A699JPF8_TANCI</name>
<evidence type="ECO:0008006" key="2">
    <source>
        <dbReference type="Google" id="ProtNLM"/>
    </source>
</evidence>
<reference evidence="1" key="1">
    <citation type="journal article" date="2019" name="Sci. Rep.">
        <title>Draft genome of Tanacetum cinerariifolium, the natural source of mosquito coil.</title>
        <authorList>
            <person name="Yamashiro T."/>
            <person name="Shiraishi A."/>
            <person name="Satake H."/>
            <person name="Nakayama K."/>
        </authorList>
    </citation>
    <scope>NUCLEOTIDE SEQUENCE</scope>
</reference>
<organism evidence="1">
    <name type="scientific">Tanacetum cinerariifolium</name>
    <name type="common">Dalmatian daisy</name>
    <name type="synonym">Chrysanthemum cinerariifolium</name>
    <dbReference type="NCBI Taxonomy" id="118510"/>
    <lineage>
        <taxon>Eukaryota</taxon>
        <taxon>Viridiplantae</taxon>
        <taxon>Streptophyta</taxon>
        <taxon>Embryophyta</taxon>
        <taxon>Tracheophyta</taxon>
        <taxon>Spermatophyta</taxon>
        <taxon>Magnoliopsida</taxon>
        <taxon>eudicotyledons</taxon>
        <taxon>Gunneridae</taxon>
        <taxon>Pentapetalae</taxon>
        <taxon>asterids</taxon>
        <taxon>campanulids</taxon>
        <taxon>Asterales</taxon>
        <taxon>Asteraceae</taxon>
        <taxon>Asteroideae</taxon>
        <taxon>Anthemideae</taxon>
        <taxon>Anthemidinae</taxon>
        <taxon>Tanacetum</taxon>
    </lineage>
</organism>
<proteinExistence type="predicted"/>